<accession>A0A9W6XTX9</accession>
<evidence type="ECO:0000313" key="1">
    <source>
        <dbReference type="EMBL" id="GMF45740.1"/>
    </source>
</evidence>
<dbReference type="PANTHER" id="PTHR37067:SF3">
    <property type="entry name" value="PX DOMAIN-CONTAINING PROTEIN"/>
    <property type="match status" value="1"/>
</dbReference>
<dbReference type="PANTHER" id="PTHR37067">
    <property type="entry name" value="PX DOMAIN-CONTAINING PROTEIN"/>
    <property type="match status" value="1"/>
</dbReference>
<dbReference type="AlphaFoldDB" id="A0A9W6XTX9"/>
<reference evidence="1" key="1">
    <citation type="submission" date="2023-04" db="EMBL/GenBank/DDBJ databases">
        <title>Phytophthora fragariaefolia NBRC 109709.</title>
        <authorList>
            <person name="Ichikawa N."/>
            <person name="Sato H."/>
            <person name="Tonouchi N."/>
        </authorList>
    </citation>
    <scope>NUCLEOTIDE SEQUENCE</scope>
    <source>
        <strain evidence="1">NBRC 109709</strain>
    </source>
</reference>
<dbReference type="SUPFAM" id="SSF53098">
    <property type="entry name" value="Ribonuclease H-like"/>
    <property type="match status" value="1"/>
</dbReference>
<protein>
    <submittedName>
        <fullName evidence="1">Unnamed protein product</fullName>
    </submittedName>
</protein>
<dbReference type="InterPro" id="IPR012337">
    <property type="entry name" value="RNaseH-like_sf"/>
</dbReference>
<sequence>MSSRWKNAVIAVSSDGAANMTGKVSGLVTRLQAVCTPGMLRIWCGLHQFDLVMQRVYSSAMDDMFYSTLTGLIGHLRRQPILIGMMQSTCHKVASTRWLSMGAVTKWLTKHHIRIRQHLVTKAPASAPTESWWCVLFIIHVIATEATDVFSALQGRDTLLEQQYEMLQDLVHLYCSMSGMVGLSGQPELETIVELEPAEVCGTYALTVENASICMDGTSYWVCEAMAELGKYNPREVERTARSTARVFAQAADGISLIVAERDESNEPLLSNPKVLPYQLVKMDMISFSAVLKQHRPRLLRHYKLQEHVEAIGGEFLQLQRAYRKEKSLREMVKGAEKSGLSFQESWKSIHEQFPAVADFCTEIACAFPNTATVESDFSMIGVEKNEYRTSLTDFSLEGILHCKQYETLTALSFHF</sequence>
<proteinExistence type="predicted"/>
<name>A0A9W6XTX9_9STRA</name>
<evidence type="ECO:0000313" key="2">
    <source>
        <dbReference type="Proteomes" id="UP001165121"/>
    </source>
</evidence>
<dbReference type="Proteomes" id="UP001165121">
    <property type="component" value="Unassembled WGS sequence"/>
</dbReference>
<organism evidence="1 2">
    <name type="scientific">Phytophthora fragariaefolia</name>
    <dbReference type="NCBI Taxonomy" id="1490495"/>
    <lineage>
        <taxon>Eukaryota</taxon>
        <taxon>Sar</taxon>
        <taxon>Stramenopiles</taxon>
        <taxon>Oomycota</taxon>
        <taxon>Peronosporomycetes</taxon>
        <taxon>Peronosporales</taxon>
        <taxon>Peronosporaceae</taxon>
        <taxon>Phytophthora</taxon>
    </lineage>
</organism>
<gene>
    <name evidence="1" type="ORF">Pfra01_001652100</name>
</gene>
<dbReference type="OrthoDB" id="167947at2759"/>
<keyword evidence="2" id="KW-1185">Reference proteome</keyword>
<dbReference type="EMBL" id="BSXT01001880">
    <property type="protein sequence ID" value="GMF45740.1"/>
    <property type="molecule type" value="Genomic_DNA"/>
</dbReference>
<comment type="caution">
    <text evidence="1">The sequence shown here is derived from an EMBL/GenBank/DDBJ whole genome shotgun (WGS) entry which is preliminary data.</text>
</comment>